<evidence type="ECO:0000256" key="1">
    <source>
        <dbReference type="ARBA" id="ARBA00003618"/>
    </source>
</evidence>
<dbReference type="Proteomes" id="UP001596114">
    <property type="component" value="Unassembled WGS sequence"/>
</dbReference>
<keyword evidence="10" id="KW-0175">Coiled coil</keyword>
<feature type="domain" description="RecF/RecN/SMC N-terminal" evidence="11">
    <location>
        <begin position="2"/>
        <end position="511"/>
    </location>
</feature>
<protein>
    <recommendedName>
        <fullName evidence="3 9">DNA repair protein RecN</fullName>
    </recommendedName>
    <alternativeName>
        <fullName evidence="8 9">Recombination protein N</fullName>
    </alternativeName>
</protein>
<dbReference type="CDD" id="cd03241">
    <property type="entry name" value="ABC_RecN"/>
    <property type="match status" value="2"/>
</dbReference>
<evidence type="ECO:0000256" key="8">
    <source>
        <dbReference type="ARBA" id="ARBA00033408"/>
    </source>
</evidence>
<keyword evidence="4" id="KW-0547">Nucleotide-binding</keyword>
<evidence type="ECO:0000313" key="12">
    <source>
        <dbReference type="EMBL" id="MFC5525967.1"/>
    </source>
</evidence>
<dbReference type="PANTHER" id="PTHR11059">
    <property type="entry name" value="DNA REPAIR PROTEIN RECN"/>
    <property type="match status" value="1"/>
</dbReference>
<accession>A0ABW0QP71</accession>
<evidence type="ECO:0000313" key="13">
    <source>
        <dbReference type="Proteomes" id="UP001596114"/>
    </source>
</evidence>
<name>A0ABW0QP71_9GAMM</name>
<dbReference type="RefSeq" id="WP_377319523.1">
    <property type="nucleotide sequence ID" value="NZ_JBHSNF010000002.1"/>
</dbReference>
<dbReference type="NCBIfam" id="TIGR00634">
    <property type="entry name" value="recN"/>
    <property type="match status" value="1"/>
</dbReference>
<dbReference type="InterPro" id="IPR027417">
    <property type="entry name" value="P-loop_NTPase"/>
</dbReference>
<reference evidence="13" key="1">
    <citation type="journal article" date="2019" name="Int. J. Syst. Evol. Microbiol.">
        <title>The Global Catalogue of Microorganisms (GCM) 10K type strain sequencing project: providing services to taxonomists for standard genome sequencing and annotation.</title>
        <authorList>
            <consortium name="The Broad Institute Genomics Platform"/>
            <consortium name="The Broad Institute Genome Sequencing Center for Infectious Disease"/>
            <person name="Wu L."/>
            <person name="Ma J."/>
        </authorList>
    </citation>
    <scope>NUCLEOTIDE SEQUENCE [LARGE SCALE GENOMIC DNA]</scope>
    <source>
        <strain evidence="13">CGMCC 1.16619</strain>
    </source>
</reference>
<evidence type="ECO:0000256" key="4">
    <source>
        <dbReference type="ARBA" id="ARBA00022741"/>
    </source>
</evidence>
<comment type="function">
    <text evidence="1 9">May be involved in recombinational repair of damaged DNA.</text>
</comment>
<dbReference type="EMBL" id="JBHSNF010000002">
    <property type="protein sequence ID" value="MFC5525967.1"/>
    <property type="molecule type" value="Genomic_DNA"/>
</dbReference>
<dbReference type="NCBIfam" id="NF008121">
    <property type="entry name" value="PRK10869.1"/>
    <property type="match status" value="1"/>
</dbReference>
<organism evidence="12 13">
    <name type="scientific">Rhodanobacter ginsengisoli</name>
    <dbReference type="NCBI Taxonomy" id="418646"/>
    <lineage>
        <taxon>Bacteria</taxon>
        <taxon>Pseudomonadati</taxon>
        <taxon>Pseudomonadota</taxon>
        <taxon>Gammaproteobacteria</taxon>
        <taxon>Lysobacterales</taxon>
        <taxon>Rhodanobacteraceae</taxon>
        <taxon>Rhodanobacter</taxon>
    </lineage>
</organism>
<dbReference type="InterPro" id="IPR003395">
    <property type="entry name" value="RecF/RecN/SMC_N"/>
</dbReference>
<comment type="similarity">
    <text evidence="2 9">Belongs to the RecN family.</text>
</comment>
<comment type="caution">
    <text evidence="12">The sequence shown here is derived from an EMBL/GenBank/DDBJ whole genome shotgun (WGS) entry which is preliminary data.</text>
</comment>
<evidence type="ECO:0000256" key="3">
    <source>
        <dbReference type="ARBA" id="ARBA00021315"/>
    </source>
</evidence>
<evidence type="ECO:0000256" key="9">
    <source>
        <dbReference type="PIRNR" id="PIRNR003128"/>
    </source>
</evidence>
<gene>
    <name evidence="12" type="primary">recN</name>
    <name evidence="12" type="ORF">ACFPPA_09455</name>
</gene>
<dbReference type="Pfam" id="PF02463">
    <property type="entry name" value="SMC_N"/>
    <property type="match status" value="1"/>
</dbReference>
<evidence type="ECO:0000256" key="2">
    <source>
        <dbReference type="ARBA" id="ARBA00009441"/>
    </source>
</evidence>
<sequence>MLTSLYVRNFAVVEAAEIAFGPGLTVVSGETGAGKSLLVDALMLLAGARADSGMVRAGSDRAELAAEFDLAGLPEAREWLQREELDEDGNCQLRRVIRAEGSSRAWINGRPANARQLGELASLLVEIHGQHEHQALLSRPHQLALLDAYAGHDDLLVQVRDASLQWRELGLRMRKLSGGEDRDQRIELLRHELGELEKWALPTTELGELEANHKRLANAGRLAEGSAGVVELLDGDSEFALRRALGRAHAELGKLAALDDKLTPLLELLDNASIELGEAADGLGRYAQDIDLDPERYTEVDNHLARLHELSRRHRLPVSELHDKLASLRTELAELEGAGDALEQLAAQRQRLQHEYSTAATQLSRARGAAAVRLGEEVSVLMAELGMAGGVLRVELEPVTGDEPDAQGQERCELLVSANPGQPPRPLRKVASGGELARISLAIEVATLGKDTVGSMIFDEVDTGIGGAVAEVVGQKLRSLGDLRQVLCVTHLPQVAAQGHAHLRVSKHSDGDSTRTQIEKLDAGGRRDELARMLGGVEITRETRAHAKQMLDRAQTA</sequence>
<proteinExistence type="inferred from homology"/>
<dbReference type="SUPFAM" id="SSF52540">
    <property type="entry name" value="P-loop containing nucleoside triphosphate hydrolases"/>
    <property type="match status" value="2"/>
</dbReference>
<dbReference type="PANTHER" id="PTHR11059:SF0">
    <property type="entry name" value="DNA REPAIR PROTEIN RECN"/>
    <property type="match status" value="1"/>
</dbReference>
<evidence type="ECO:0000256" key="6">
    <source>
        <dbReference type="ARBA" id="ARBA00022840"/>
    </source>
</evidence>
<dbReference type="InterPro" id="IPR004604">
    <property type="entry name" value="DNA_recomb/repair_RecN"/>
</dbReference>
<feature type="coiled-coil region" evidence="10">
    <location>
        <begin position="318"/>
        <end position="362"/>
    </location>
</feature>
<evidence type="ECO:0000256" key="5">
    <source>
        <dbReference type="ARBA" id="ARBA00022763"/>
    </source>
</evidence>
<dbReference type="Gene3D" id="3.40.50.300">
    <property type="entry name" value="P-loop containing nucleotide triphosphate hydrolases"/>
    <property type="match status" value="2"/>
</dbReference>
<keyword evidence="7 9" id="KW-0234">DNA repair</keyword>
<evidence type="ECO:0000259" key="11">
    <source>
        <dbReference type="Pfam" id="PF02463"/>
    </source>
</evidence>
<dbReference type="PIRSF" id="PIRSF003128">
    <property type="entry name" value="RecN"/>
    <property type="match status" value="1"/>
</dbReference>
<keyword evidence="13" id="KW-1185">Reference proteome</keyword>
<keyword evidence="5 9" id="KW-0227">DNA damage</keyword>
<evidence type="ECO:0000256" key="10">
    <source>
        <dbReference type="SAM" id="Coils"/>
    </source>
</evidence>
<keyword evidence="6" id="KW-0067">ATP-binding</keyword>
<evidence type="ECO:0000256" key="7">
    <source>
        <dbReference type="ARBA" id="ARBA00023204"/>
    </source>
</evidence>